<evidence type="ECO:0000313" key="1">
    <source>
        <dbReference type="EMBL" id="ERT13600.1"/>
    </source>
</evidence>
<reference evidence="1 2" key="1">
    <citation type="submission" date="2013-10" db="EMBL/GenBank/DDBJ databases">
        <title>Whole Genome Shotgun Sequence of Photorhabdus temperata J3.</title>
        <authorList>
            <person name="Park G.-S."/>
            <person name="Hong S.-J."/>
            <person name="Shin J.-H."/>
        </authorList>
    </citation>
    <scope>NUCLEOTIDE SEQUENCE [LARGE SCALE GENOMIC DNA]</scope>
    <source>
        <strain evidence="1 2">J3</strain>
    </source>
</reference>
<gene>
    <name evidence="1" type="ORF">O185_07940</name>
</gene>
<dbReference type="EMBL" id="AXDT01000065">
    <property type="protein sequence ID" value="ERT13600.1"/>
    <property type="molecule type" value="Genomic_DNA"/>
</dbReference>
<dbReference type="RefSeq" id="WP_023044325.1">
    <property type="nucleotide sequence ID" value="NZ_AXDT01000065.1"/>
</dbReference>
<organism evidence="1 2">
    <name type="scientific">Photorhabdus temperata J3</name>
    <dbReference type="NCBI Taxonomy" id="1389415"/>
    <lineage>
        <taxon>Bacteria</taxon>
        <taxon>Pseudomonadati</taxon>
        <taxon>Pseudomonadota</taxon>
        <taxon>Gammaproteobacteria</taxon>
        <taxon>Enterobacterales</taxon>
        <taxon>Morganellaceae</taxon>
        <taxon>Photorhabdus</taxon>
    </lineage>
</organism>
<dbReference type="Proteomes" id="UP000017133">
    <property type="component" value="Unassembled WGS sequence"/>
</dbReference>
<accession>U7R1Z7</accession>
<proteinExistence type="predicted"/>
<name>U7R1Z7_PHOTE</name>
<comment type="caution">
    <text evidence="1">The sequence shown here is derived from an EMBL/GenBank/DDBJ whole genome shotgun (WGS) entry which is preliminary data.</text>
</comment>
<evidence type="ECO:0000313" key="2">
    <source>
        <dbReference type="Proteomes" id="UP000017133"/>
    </source>
</evidence>
<sequence length="97" mass="10741">MTIVLFIDVEQLPIPKVIEALMNTILYPMNALNGCTVQVEYLGMTSDHEIQPFWQGPPEVEPPMIEVKCGNDEGWAGSPIPSSQFSLYAFAGELRVS</sequence>
<dbReference type="AlphaFoldDB" id="U7R1Z7"/>
<keyword evidence="2" id="KW-1185">Reference proteome</keyword>
<protein>
    <submittedName>
        <fullName evidence="1">Uncharacterized protein</fullName>
    </submittedName>
</protein>